<dbReference type="NCBIfam" id="TIGR02378">
    <property type="entry name" value="nirD_assim_sml"/>
    <property type="match status" value="1"/>
</dbReference>
<dbReference type="InterPro" id="IPR012748">
    <property type="entry name" value="Rieske-like_NirD"/>
</dbReference>
<evidence type="ECO:0000256" key="6">
    <source>
        <dbReference type="ARBA" id="ARBA00023063"/>
    </source>
</evidence>
<keyword evidence="4" id="KW-0408">Iron</keyword>
<evidence type="ECO:0000256" key="3">
    <source>
        <dbReference type="ARBA" id="ARBA00023002"/>
    </source>
</evidence>
<keyword evidence="9" id="KW-1185">Reference proteome</keyword>
<proteinExistence type="predicted"/>
<keyword evidence="6" id="KW-0534">Nitrate assimilation</keyword>
<dbReference type="InterPro" id="IPR017941">
    <property type="entry name" value="Rieske_2Fe-2S"/>
</dbReference>
<keyword evidence="5" id="KW-0411">Iron-sulfur</keyword>
<keyword evidence="1" id="KW-0001">2Fe-2S</keyword>
<evidence type="ECO:0000256" key="1">
    <source>
        <dbReference type="ARBA" id="ARBA00022714"/>
    </source>
</evidence>
<gene>
    <name evidence="8" type="ORF">FHX72_001261</name>
</gene>
<dbReference type="GO" id="GO:0008942">
    <property type="term" value="F:nitrite reductase [NAD(P)H] activity"/>
    <property type="evidence" value="ECO:0007669"/>
    <property type="project" value="InterPro"/>
</dbReference>
<keyword evidence="2" id="KW-0479">Metal-binding</keyword>
<dbReference type="PANTHER" id="PTHR40562:SF1">
    <property type="entry name" value="NITRITE REDUCTASE (NADH) SMALL SUBUNIT"/>
    <property type="match status" value="1"/>
</dbReference>
<reference evidence="8 9" key="1">
    <citation type="submission" date="2020-08" db="EMBL/GenBank/DDBJ databases">
        <title>Sequencing the genomes of 1000 actinobacteria strains.</title>
        <authorList>
            <person name="Klenk H.-P."/>
        </authorList>
    </citation>
    <scope>NUCLEOTIDE SEQUENCE [LARGE SCALE GENOMIC DNA]</scope>
    <source>
        <strain evidence="8 9">DSM 20419</strain>
    </source>
</reference>
<dbReference type="SUPFAM" id="SSF50022">
    <property type="entry name" value="ISP domain"/>
    <property type="match status" value="1"/>
</dbReference>
<evidence type="ECO:0000313" key="8">
    <source>
        <dbReference type="EMBL" id="MBB2957149.1"/>
    </source>
</evidence>
<comment type="caution">
    <text evidence="8">The sequence shown here is derived from an EMBL/GenBank/DDBJ whole genome shotgun (WGS) entry which is preliminary data.</text>
</comment>
<dbReference type="PROSITE" id="PS51300">
    <property type="entry name" value="NIRD"/>
    <property type="match status" value="1"/>
</dbReference>
<dbReference type="RefSeq" id="WP_183623684.1">
    <property type="nucleotide sequence ID" value="NZ_JACHWJ010000001.1"/>
</dbReference>
<dbReference type="CDD" id="cd03529">
    <property type="entry name" value="Rieske_NirD"/>
    <property type="match status" value="1"/>
</dbReference>
<dbReference type="AlphaFoldDB" id="A0A7W4UN81"/>
<evidence type="ECO:0000256" key="2">
    <source>
        <dbReference type="ARBA" id="ARBA00022723"/>
    </source>
</evidence>
<dbReference type="GO" id="GO:0046872">
    <property type="term" value="F:metal ion binding"/>
    <property type="evidence" value="ECO:0007669"/>
    <property type="project" value="UniProtKB-KW"/>
</dbReference>
<organism evidence="8 9">
    <name type="scientific">Pseudoclavibacter helvolus</name>
    <dbReference type="NCBI Taxonomy" id="255205"/>
    <lineage>
        <taxon>Bacteria</taxon>
        <taxon>Bacillati</taxon>
        <taxon>Actinomycetota</taxon>
        <taxon>Actinomycetes</taxon>
        <taxon>Micrococcales</taxon>
        <taxon>Microbacteriaceae</taxon>
        <taxon>Pseudoclavibacter</taxon>
    </lineage>
</organism>
<feature type="domain" description="Rieske" evidence="7">
    <location>
        <begin position="24"/>
        <end position="127"/>
    </location>
</feature>
<dbReference type="GO" id="GO:0042128">
    <property type="term" value="P:nitrate assimilation"/>
    <property type="evidence" value="ECO:0007669"/>
    <property type="project" value="UniProtKB-KW"/>
</dbReference>
<protein>
    <submittedName>
        <fullName evidence="8">NAD(P)H-dependent nitrite reductase small subunit</fullName>
    </submittedName>
</protein>
<dbReference type="GO" id="GO:0004497">
    <property type="term" value="F:monooxygenase activity"/>
    <property type="evidence" value="ECO:0007669"/>
    <property type="project" value="UniProtKB-ARBA"/>
</dbReference>
<dbReference type="PANTHER" id="PTHR40562">
    <property type="match status" value="1"/>
</dbReference>
<dbReference type="Gene3D" id="2.102.10.10">
    <property type="entry name" value="Rieske [2Fe-2S] iron-sulphur domain"/>
    <property type="match status" value="1"/>
</dbReference>
<dbReference type="InterPro" id="IPR017881">
    <property type="entry name" value="NirD"/>
</dbReference>
<evidence type="ECO:0000259" key="7">
    <source>
        <dbReference type="PROSITE" id="PS51296"/>
    </source>
</evidence>
<dbReference type="GO" id="GO:0016705">
    <property type="term" value="F:oxidoreductase activity, acting on paired donors, with incorporation or reduction of molecular oxygen"/>
    <property type="evidence" value="ECO:0007669"/>
    <property type="project" value="UniProtKB-ARBA"/>
</dbReference>
<sequence>MTIAFDTRNATIDHPFHESAHHWVGVCALAALHPERGVAAILDGTQIALFRLGDDQVFAVQQADPYSGSQVMSRGLVGTRGGRVTVASPMFKQVFDLASGECLDTVGKEARTLSTYQVRLEDGTVLVDMGPRVEGGESR</sequence>
<name>A0A7W4UN81_9MICO</name>
<evidence type="ECO:0000313" key="9">
    <source>
        <dbReference type="Proteomes" id="UP000545286"/>
    </source>
</evidence>
<dbReference type="Proteomes" id="UP000545286">
    <property type="component" value="Unassembled WGS sequence"/>
</dbReference>
<accession>A0A7W4UN81</accession>
<dbReference type="Pfam" id="PF13806">
    <property type="entry name" value="Rieske_2"/>
    <property type="match status" value="1"/>
</dbReference>
<dbReference type="EMBL" id="JACHWJ010000001">
    <property type="protein sequence ID" value="MBB2957149.1"/>
    <property type="molecule type" value="Genomic_DNA"/>
</dbReference>
<dbReference type="GO" id="GO:0051537">
    <property type="term" value="F:2 iron, 2 sulfur cluster binding"/>
    <property type="evidence" value="ECO:0007669"/>
    <property type="project" value="UniProtKB-KW"/>
</dbReference>
<dbReference type="InterPro" id="IPR036922">
    <property type="entry name" value="Rieske_2Fe-2S_sf"/>
</dbReference>
<evidence type="ECO:0000256" key="4">
    <source>
        <dbReference type="ARBA" id="ARBA00023004"/>
    </source>
</evidence>
<dbReference type="PROSITE" id="PS51296">
    <property type="entry name" value="RIESKE"/>
    <property type="match status" value="1"/>
</dbReference>
<keyword evidence="3" id="KW-0560">Oxidoreductase</keyword>
<evidence type="ECO:0000256" key="5">
    <source>
        <dbReference type="ARBA" id="ARBA00023014"/>
    </source>
</evidence>